<gene>
    <name evidence="2" type="ORF">UV09_C0021G0023</name>
</gene>
<accession>A0A0G1BIT7</accession>
<keyword evidence="1" id="KW-0472">Membrane</keyword>
<feature type="transmembrane region" description="Helical" evidence="1">
    <location>
        <begin position="240"/>
        <end position="257"/>
    </location>
</feature>
<keyword evidence="1" id="KW-0812">Transmembrane</keyword>
<organism evidence="2 3">
    <name type="scientific">Candidatus Gottesmanbacteria bacterium GW2011_GWA2_42_18</name>
    <dbReference type="NCBI Taxonomy" id="1618442"/>
    <lineage>
        <taxon>Bacteria</taxon>
        <taxon>Candidatus Gottesmaniibacteriota</taxon>
    </lineage>
</organism>
<sequence>MFLLWIIVIFSWLLYRESLSFYFISDDFYFLSFNSIPLILKTFYTDQHFIPVFLIYIYLIKSIFSLNPFIFHLSAVLIHLINVILVYILGKELLQKKKSALLAAFIFANFFSHYEVIFWISGLSLSLMVLFYLSALIFLLKFLKSERQLFLWGYLGAALLAFLSHEYALTLFIFPFLLKHKRAIKSAIAFILIVLGSLMIRHFLGNISAPQPFRPINFLKGEVLSHLQLFLPLPQVLEKIPDVGIIILFILIIYLLLRNFRRQHFFLVLWLESTILLFSATSLPQARYYYLSSIPAIYLLVDILKKEGRIFLFIILISNLAFLGRQSQLWRQSGLITEKIVRQISRELKALLPDKKLYVISLPDSLNGPPWHAYLFRNGLKEAVELIGKTDADRLMLADPAAKIPDKNNLILKYENGSLVRNPL</sequence>
<keyword evidence="1" id="KW-1133">Transmembrane helix</keyword>
<feature type="transmembrane region" description="Helical" evidence="1">
    <location>
        <begin position="149"/>
        <end position="174"/>
    </location>
</feature>
<name>A0A0G1BIT7_9BACT</name>
<dbReference type="AlphaFoldDB" id="A0A0G1BIT7"/>
<reference evidence="2 3" key="1">
    <citation type="journal article" date="2015" name="Nature">
        <title>rRNA introns, odd ribosomes, and small enigmatic genomes across a large radiation of phyla.</title>
        <authorList>
            <person name="Brown C.T."/>
            <person name="Hug L.A."/>
            <person name="Thomas B.C."/>
            <person name="Sharon I."/>
            <person name="Castelle C.J."/>
            <person name="Singh A."/>
            <person name="Wilkins M.J."/>
            <person name="Williams K.H."/>
            <person name="Banfield J.F."/>
        </authorList>
    </citation>
    <scope>NUCLEOTIDE SEQUENCE [LARGE SCALE GENOMIC DNA]</scope>
</reference>
<feature type="transmembrane region" description="Helical" evidence="1">
    <location>
        <begin position="186"/>
        <end position="204"/>
    </location>
</feature>
<dbReference type="EMBL" id="LCDD01000021">
    <property type="protein sequence ID" value="KKS46191.1"/>
    <property type="molecule type" value="Genomic_DNA"/>
</dbReference>
<evidence type="ECO:0000313" key="2">
    <source>
        <dbReference type="EMBL" id="KKS46191.1"/>
    </source>
</evidence>
<evidence type="ECO:0000256" key="1">
    <source>
        <dbReference type="SAM" id="Phobius"/>
    </source>
</evidence>
<evidence type="ECO:0000313" key="3">
    <source>
        <dbReference type="Proteomes" id="UP000034320"/>
    </source>
</evidence>
<feature type="transmembrane region" description="Helical" evidence="1">
    <location>
        <begin position="264"/>
        <end position="282"/>
    </location>
</feature>
<feature type="transmembrane region" description="Helical" evidence="1">
    <location>
        <begin position="127"/>
        <end position="143"/>
    </location>
</feature>
<dbReference type="Proteomes" id="UP000034320">
    <property type="component" value="Unassembled WGS sequence"/>
</dbReference>
<proteinExistence type="predicted"/>
<feature type="transmembrane region" description="Helical" evidence="1">
    <location>
        <begin position="69"/>
        <end position="89"/>
    </location>
</feature>
<feature type="transmembrane region" description="Helical" evidence="1">
    <location>
        <begin position="311"/>
        <end position="330"/>
    </location>
</feature>
<comment type="caution">
    <text evidence="2">The sequence shown here is derived from an EMBL/GenBank/DDBJ whole genome shotgun (WGS) entry which is preliminary data.</text>
</comment>
<protein>
    <submittedName>
        <fullName evidence="2">Tetratricopeptide repeat protein</fullName>
    </submittedName>
</protein>